<dbReference type="GO" id="GO:0003723">
    <property type="term" value="F:RNA binding"/>
    <property type="evidence" value="ECO:0007669"/>
    <property type="project" value="InterPro"/>
</dbReference>
<dbReference type="PANTHER" id="PTHR21600:SF87">
    <property type="entry name" value="RNA PSEUDOURIDYLATE SYNTHASE DOMAIN-CONTAINING PROTEIN 1"/>
    <property type="match status" value="1"/>
</dbReference>
<comment type="similarity">
    <text evidence="1">Belongs to the pseudouridine synthase RluA family.</text>
</comment>
<dbReference type="Proteomes" id="UP000294832">
    <property type="component" value="Unassembled WGS sequence"/>
</dbReference>
<dbReference type="InterPro" id="IPR050188">
    <property type="entry name" value="RluA_PseudoU_synthase"/>
</dbReference>
<dbReference type="NCBIfam" id="TIGR01621">
    <property type="entry name" value="RluA-like"/>
    <property type="match status" value="1"/>
</dbReference>
<dbReference type="OrthoDB" id="9807829at2"/>
<dbReference type="AlphaFoldDB" id="A0A4R2FDC8"/>
<comment type="caution">
    <text evidence="3">The sequence shown here is derived from an EMBL/GenBank/DDBJ whole genome shotgun (WGS) entry which is preliminary data.</text>
</comment>
<gene>
    <name evidence="3" type="ORF">EDC91_11249</name>
</gene>
<evidence type="ECO:0000256" key="1">
    <source>
        <dbReference type="ARBA" id="ARBA00010876"/>
    </source>
</evidence>
<dbReference type="InterPro" id="IPR006145">
    <property type="entry name" value="PsdUridine_synth_RsuA/RluA"/>
</dbReference>
<evidence type="ECO:0000259" key="2">
    <source>
        <dbReference type="Pfam" id="PF00849"/>
    </source>
</evidence>
<dbReference type="Gene3D" id="3.30.2350.10">
    <property type="entry name" value="Pseudouridine synthase"/>
    <property type="match status" value="1"/>
</dbReference>
<dbReference type="GO" id="GO:0009982">
    <property type="term" value="F:pseudouridine synthase activity"/>
    <property type="evidence" value="ECO:0007669"/>
    <property type="project" value="InterPro"/>
</dbReference>
<dbReference type="InterPro" id="IPR020103">
    <property type="entry name" value="PsdUridine_synth_cat_dom_sf"/>
</dbReference>
<dbReference type="GO" id="GO:0140098">
    <property type="term" value="F:catalytic activity, acting on RNA"/>
    <property type="evidence" value="ECO:0007669"/>
    <property type="project" value="UniProtKB-ARBA"/>
</dbReference>
<proteinExistence type="inferred from homology"/>
<dbReference type="PANTHER" id="PTHR21600">
    <property type="entry name" value="MITOCHONDRIAL RNA PSEUDOURIDINE SYNTHASE"/>
    <property type="match status" value="1"/>
</dbReference>
<dbReference type="InterPro" id="IPR006224">
    <property type="entry name" value="PsdUridine_synth_RluA-like_CS"/>
</dbReference>
<dbReference type="EMBL" id="SLWF01000012">
    <property type="protein sequence ID" value="TCN84275.1"/>
    <property type="molecule type" value="Genomic_DNA"/>
</dbReference>
<sequence>MTNPDNYRLLATEADFVVVDKAPAVHFHSQDGTAGLVAQLEADLNIKLYPVHRLDTMTSGLLLLARSSAAAAGFTAMFSQHQVQKYYLGLAAGKPKKKQGWVIGDMGKSRRGMYKLLRTTVNPAITQFFSQSVAEGLRLYLLKPLSGKTHQLRVALSSLGVPILGDSLYGDAQTITERGFLHAYGLEFHWQGQVFRYLCPPQTGSQFQTPAVVNQLQVWGEPWSLNWPQR</sequence>
<dbReference type="RefSeq" id="WP_133038932.1">
    <property type="nucleotide sequence ID" value="NZ_SLWF01000012.1"/>
</dbReference>
<dbReference type="PROSITE" id="PS01129">
    <property type="entry name" value="PSI_RLU"/>
    <property type="match status" value="1"/>
</dbReference>
<feature type="domain" description="Pseudouridine synthase RsuA/RluA-like" evidence="2">
    <location>
        <begin position="15"/>
        <end position="157"/>
    </location>
</feature>
<reference evidence="3 4" key="1">
    <citation type="submission" date="2019-03" db="EMBL/GenBank/DDBJ databases">
        <title>Freshwater and sediment microbial communities from various areas in North America, analyzing microbe dynamics in response to fracking.</title>
        <authorList>
            <person name="Lamendella R."/>
        </authorList>
    </citation>
    <scope>NUCLEOTIDE SEQUENCE [LARGE SCALE GENOMIC DNA]</scope>
    <source>
        <strain evidence="3 4">74A</strain>
    </source>
</reference>
<dbReference type="Pfam" id="PF00849">
    <property type="entry name" value="PseudoU_synth_2"/>
    <property type="match status" value="1"/>
</dbReference>
<organism evidence="3 4">
    <name type="scientific">Shewanella fodinae</name>
    <dbReference type="NCBI Taxonomy" id="552357"/>
    <lineage>
        <taxon>Bacteria</taxon>
        <taxon>Pseudomonadati</taxon>
        <taxon>Pseudomonadota</taxon>
        <taxon>Gammaproteobacteria</taxon>
        <taxon>Alteromonadales</taxon>
        <taxon>Shewanellaceae</taxon>
        <taxon>Shewanella</taxon>
    </lineage>
</organism>
<dbReference type="CDD" id="cd02869">
    <property type="entry name" value="PseudoU_synth_RluA_like"/>
    <property type="match status" value="1"/>
</dbReference>
<dbReference type="SUPFAM" id="SSF55120">
    <property type="entry name" value="Pseudouridine synthase"/>
    <property type="match status" value="1"/>
</dbReference>
<keyword evidence="4" id="KW-1185">Reference proteome</keyword>
<dbReference type="GO" id="GO:0000455">
    <property type="term" value="P:enzyme-directed rRNA pseudouridine synthesis"/>
    <property type="evidence" value="ECO:0007669"/>
    <property type="project" value="TreeGrafter"/>
</dbReference>
<protein>
    <submittedName>
        <fullName evidence="3">tRNA pseudouridine32 synthase/23S rRNA pseudouridine746 synthase</fullName>
    </submittedName>
</protein>
<evidence type="ECO:0000313" key="4">
    <source>
        <dbReference type="Proteomes" id="UP000294832"/>
    </source>
</evidence>
<evidence type="ECO:0000313" key="3">
    <source>
        <dbReference type="EMBL" id="TCN84275.1"/>
    </source>
</evidence>
<accession>A0A4R2FDC8</accession>
<dbReference type="InterPro" id="IPR006508">
    <property type="entry name" value="PsdUridine_synth_RluA-like"/>
</dbReference>
<name>A0A4R2FDC8_9GAMM</name>